<keyword evidence="6" id="KW-1185">Reference proteome</keyword>
<reference evidence="5 6" key="1">
    <citation type="submission" date="2018-12" db="EMBL/GenBank/DDBJ databases">
        <title>Hymenobacter gummosus sp. nov., isolated from a spring.</title>
        <authorList>
            <person name="Nie L."/>
        </authorList>
    </citation>
    <scope>NUCLEOTIDE SEQUENCE [LARGE SCALE GENOMIC DNA]</scope>
    <source>
        <strain evidence="5 6">KCTC 52166</strain>
    </source>
</reference>
<evidence type="ECO:0000256" key="3">
    <source>
        <dbReference type="ARBA" id="ARBA00023163"/>
    </source>
</evidence>
<dbReference type="InterPro" id="IPR036388">
    <property type="entry name" value="WH-like_DNA-bd_sf"/>
</dbReference>
<keyword evidence="3" id="KW-0804">Transcription</keyword>
<name>A0A431TZY0_9BACT</name>
<dbReference type="AlphaFoldDB" id="A0A431TZY0"/>
<dbReference type="SUPFAM" id="SSF46894">
    <property type="entry name" value="C-terminal effector domain of the bipartite response regulators"/>
    <property type="match status" value="1"/>
</dbReference>
<proteinExistence type="predicted"/>
<feature type="domain" description="HTH luxR-type" evidence="4">
    <location>
        <begin position="155"/>
        <end position="220"/>
    </location>
</feature>
<dbReference type="RefSeq" id="WP_126694675.1">
    <property type="nucleotide sequence ID" value="NZ_RXOF01000011.1"/>
</dbReference>
<dbReference type="PANTHER" id="PTHR44688">
    <property type="entry name" value="DNA-BINDING TRANSCRIPTIONAL ACTIVATOR DEVR_DOSR"/>
    <property type="match status" value="1"/>
</dbReference>
<dbReference type="GO" id="GO:0003677">
    <property type="term" value="F:DNA binding"/>
    <property type="evidence" value="ECO:0007669"/>
    <property type="project" value="UniProtKB-KW"/>
</dbReference>
<evidence type="ECO:0000256" key="1">
    <source>
        <dbReference type="ARBA" id="ARBA00023015"/>
    </source>
</evidence>
<dbReference type="CDD" id="cd06170">
    <property type="entry name" value="LuxR_C_like"/>
    <property type="match status" value="1"/>
</dbReference>
<dbReference type="SMART" id="SM00421">
    <property type="entry name" value="HTH_LUXR"/>
    <property type="match status" value="1"/>
</dbReference>
<organism evidence="5 6">
    <name type="scientific">Hymenobacter gummosus</name>
    <dbReference type="NCBI Taxonomy" id="1776032"/>
    <lineage>
        <taxon>Bacteria</taxon>
        <taxon>Pseudomonadati</taxon>
        <taxon>Bacteroidota</taxon>
        <taxon>Cytophagia</taxon>
        <taxon>Cytophagales</taxon>
        <taxon>Hymenobacteraceae</taxon>
        <taxon>Hymenobacter</taxon>
    </lineage>
</organism>
<dbReference type="GO" id="GO:0006355">
    <property type="term" value="P:regulation of DNA-templated transcription"/>
    <property type="evidence" value="ECO:0007669"/>
    <property type="project" value="InterPro"/>
</dbReference>
<comment type="caution">
    <text evidence="5">The sequence shown here is derived from an EMBL/GenBank/DDBJ whole genome shotgun (WGS) entry which is preliminary data.</text>
</comment>
<keyword evidence="1" id="KW-0805">Transcription regulation</keyword>
<dbReference type="EMBL" id="RXOF01000011">
    <property type="protein sequence ID" value="RTQ47918.1"/>
    <property type="molecule type" value="Genomic_DNA"/>
</dbReference>
<evidence type="ECO:0000313" key="5">
    <source>
        <dbReference type="EMBL" id="RTQ47918.1"/>
    </source>
</evidence>
<evidence type="ECO:0000313" key="6">
    <source>
        <dbReference type="Proteomes" id="UP000282184"/>
    </source>
</evidence>
<dbReference type="InterPro" id="IPR016032">
    <property type="entry name" value="Sig_transdc_resp-reg_C-effctor"/>
</dbReference>
<protein>
    <submittedName>
        <fullName evidence="5">LuxR family transcriptional regulator</fullName>
    </submittedName>
</protein>
<sequence>MTTHDATHPKITEIASLADHYPGVVIILDEQANRVRYMSPTGLRKLGVTVPELTALGPGYYERYFNLEHAHDYVPKVVELLERNDLSYAVTFFQQVRTGAGGTFEWYLSTARILTQDAAGHPELIICFACPIDPETHITPKVRRLLDENNFLRRHHQQFARLTPREREVLRLLALGHSAPEIAGQLFISAQTAETHRRNIRQKLGAESVFELGEFARAFDLI</sequence>
<dbReference type="InterPro" id="IPR000792">
    <property type="entry name" value="Tscrpt_reg_LuxR_C"/>
</dbReference>
<dbReference type="Gene3D" id="1.10.10.10">
    <property type="entry name" value="Winged helix-like DNA-binding domain superfamily/Winged helix DNA-binding domain"/>
    <property type="match status" value="1"/>
</dbReference>
<dbReference type="Proteomes" id="UP000282184">
    <property type="component" value="Unassembled WGS sequence"/>
</dbReference>
<evidence type="ECO:0000259" key="4">
    <source>
        <dbReference type="PROSITE" id="PS50043"/>
    </source>
</evidence>
<dbReference type="PRINTS" id="PR00038">
    <property type="entry name" value="HTHLUXR"/>
</dbReference>
<evidence type="ECO:0000256" key="2">
    <source>
        <dbReference type="ARBA" id="ARBA00023125"/>
    </source>
</evidence>
<keyword evidence="2" id="KW-0238">DNA-binding</keyword>
<dbReference type="PROSITE" id="PS50043">
    <property type="entry name" value="HTH_LUXR_2"/>
    <property type="match status" value="1"/>
</dbReference>
<accession>A0A431TZY0</accession>
<dbReference type="PANTHER" id="PTHR44688:SF16">
    <property type="entry name" value="DNA-BINDING TRANSCRIPTIONAL ACTIVATOR DEVR_DOSR"/>
    <property type="match status" value="1"/>
</dbReference>
<gene>
    <name evidence="5" type="ORF">EJV47_18555</name>
</gene>
<dbReference type="OrthoDB" id="965844at2"/>
<dbReference type="Pfam" id="PF00196">
    <property type="entry name" value="GerE"/>
    <property type="match status" value="1"/>
</dbReference>